<dbReference type="InterPro" id="IPR059179">
    <property type="entry name" value="MLKL-like_MCAfunc"/>
</dbReference>
<dbReference type="GO" id="GO:0007166">
    <property type="term" value="P:cell surface receptor signaling pathway"/>
    <property type="evidence" value="ECO:0007669"/>
    <property type="project" value="InterPro"/>
</dbReference>
<comment type="caution">
    <text evidence="1">The sequence shown here is derived from an EMBL/GenBank/DDBJ whole genome shotgun (WGS) entry which is preliminary data.</text>
</comment>
<dbReference type="RefSeq" id="XP_060326918.1">
    <property type="nucleotide sequence ID" value="XM_060483436.1"/>
</dbReference>
<accession>A0AA39MWH4</accession>
<proteinExistence type="predicted"/>
<keyword evidence="2" id="KW-1185">Reference proteome</keyword>
<organism evidence="1 2">
    <name type="scientific">Armillaria tabescens</name>
    <name type="common">Ringless honey mushroom</name>
    <name type="synonym">Agaricus tabescens</name>
    <dbReference type="NCBI Taxonomy" id="1929756"/>
    <lineage>
        <taxon>Eukaryota</taxon>
        <taxon>Fungi</taxon>
        <taxon>Dikarya</taxon>
        <taxon>Basidiomycota</taxon>
        <taxon>Agaricomycotina</taxon>
        <taxon>Agaricomycetes</taxon>
        <taxon>Agaricomycetidae</taxon>
        <taxon>Agaricales</taxon>
        <taxon>Marasmiineae</taxon>
        <taxon>Physalacriaceae</taxon>
        <taxon>Desarmillaria</taxon>
    </lineage>
</organism>
<dbReference type="CDD" id="cd21037">
    <property type="entry name" value="MLKL_NTD"/>
    <property type="match status" value="1"/>
</dbReference>
<evidence type="ECO:0008006" key="3">
    <source>
        <dbReference type="Google" id="ProtNLM"/>
    </source>
</evidence>
<dbReference type="EMBL" id="JAUEPS010000038">
    <property type="protein sequence ID" value="KAK0449626.1"/>
    <property type="molecule type" value="Genomic_DNA"/>
</dbReference>
<dbReference type="GeneID" id="85366984"/>
<dbReference type="AlphaFoldDB" id="A0AA39MWH4"/>
<protein>
    <recommendedName>
        <fullName evidence="3">Protein kinase domain-containing protein</fullName>
    </recommendedName>
</protein>
<evidence type="ECO:0000313" key="2">
    <source>
        <dbReference type="Proteomes" id="UP001175211"/>
    </source>
</evidence>
<dbReference type="Gene3D" id="1.20.930.20">
    <property type="entry name" value="Adaptor protein Cbl, N-terminal domain"/>
    <property type="match status" value="1"/>
</dbReference>
<name>A0AA39MWH4_ARMTA</name>
<gene>
    <name evidence="1" type="ORF">EV420DRAFT_779691</name>
</gene>
<reference evidence="1" key="1">
    <citation type="submission" date="2023-06" db="EMBL/GenBank/DDBJ databases">
        <authorList>
            <consortium name="Lawrence Berkeley National Laboratory"/>
            <person name="Ahrendt S."/>
            <person name="Sahu N."/>
            <person name="Indic B."/>
            <person name="Wong-Bajracharya J."/>
            <person name="Merenyi Z."/>
            <person name="Ke H.-M."/>
            <person name="Monk M."/>
            <person name="Kocsube S."/>
            <person name="Drula E."/>
            <person name="Lipzen A."/>
            <person name="Balint B."/>
            <person name="Henrissat B."/>
            <person name="Andreopoulos B."/>
            <person name="Martin F.M."/>
            <person name="Harder C.B."/>
            <person name="Rigling D."/>
            <person name="Ford K.L."/>
            <person name="Foster G.D."/>
            <person name="Pangilinan J."/>
            <person name="Papanicolaou A."/>
            <person name="Barry K."/>
            <person name="LaButti K."/>
            <person name="Viragh M."/>
            <person name="Koriabine M."/>
            <person name="Yan M."/>
            <person name="Riley R."/>
            <person name="Champramary S."/>
            <person name="Plett K.L."/>
            <person name="Tsai I.J."/>
            <person name="Slot J."/>
            <person name="Sipos G."/>
            <person name="Plett J."/>
            <person name="Nagy L.G."/>
            <person name="Grigoriev I.V."/>
        </authorList>
    </citation>
    <scope>NUCLEOTIDE SEQUENCE</scope>
    <source>
        <strain evidence="1">CCBAS 213</strain>
    </source>
</reference>
<sequence>MTRSSNLETWIQIAKVAATAGEMAPFPYIKGLCGCVVLILEAIQKADTNDEDLLDLAESIEKTVEMIQNAVIEHGESGALRFRGVCAELEIYLTNLLTELNSTRRKSRGFKRFLKTNKVSDAVTGYQERVRAIKADFLIHTAIDSRFVISDIKDELRTGTEALTSAIETLQRHTMANIDKHADSICEEIHTLGVLQSKKADELSADVQTLKERNSYKGSVRNVLLGDIHLRDRLDHPNDFAVFTHYNADIGNAPKIVHVYRRSTHSKLNEQDVMRQFHIDADKLIKLKHQNIAQVFGVCRSPEFPAIILHGNDNHKFFSKFQVYVRLQVPRNTESKTIVCL</sequence>
<dbReference type="Proteomes" id="UP001175211">
    <property type="component" value="Unassembled WGS sequence"/>
</dbReference>
<evidence type="ECO:0000313" key="1">
    <source>
        <dbReference type="EMBL" id="KAK0449626.1"/>
    </source>
</evidence>
<dbReference type="InterPro" id="IPR036537">
    <property type="entry name" value="Adaptor_Cbl_N_dom_sf"/>
</dbReference>